<keyword evidence="3" id="KW-0238">DNA-binding</keyword>
<evidence type="ECO:0000256" key="1">
    <source>
        <dbReference type="ARBA" id="ARBA00009437"/>
    </source>
</evidence>
<evidence type="ECO:0000256" key="2">
    <source>
        <dbReference type="ARBA" id="ARBA00023015"/>
    </source>
</evidence>
<feature type="domain" description="HTH lysR-type" evidence="5">
    <location>
        <begin position="1"/>
        <end position="57"/>
    </location>
</feature>
<dbReference type="PROSITE" id="PS50931">
    <property type="entry name" value="HTH_LYSR"/>
    <property type="match status" value="1"/>
</dbReference>
<evidence type="ECO:0000313" key="6">
    <source>
        <dbReference type="EMBL" id="MFG3816742.1"/>
    </source>
</evidence>
<sequence length="308" mass="34293">MRLEQLQAFLAIADTGSFQAAAKRCGVTQSTISRQLQSLESTLGLALIRRSTPIQLTLAGNQLLPHARRMVQEWDLANRAIANLREGQQPELCIAAIHSVCAYRLPAILQDFIQTYPQVQLRVTALGSDRSLKVLRDGLVDVAVVMNNRFLTNNTDWVVDSLYKEPVVALVSASHPLANHGQVSWLDLGEYPHVVFKDGYGMQRLVQEQFAREGITLRVALELNTLDAFRGVVRQGKCVALLPESAVLEAKEDPGLRVLPLADPSIEREVVLVTTRDRLQLQPISYFRQLVQATLHQQALLPNRPLAK</sequence>
<evidence type="ECO:0000256" key="4">
    <source>
        <dbReference type="ARBA" id="ARBA00023163"/>
    </source>
</evidence>
<dbReference type="SUPFAM" id="SSF46785">
    <property type="entry name" value="Winged helix' DNA-binding domain"/>
    <property type="match status" value="1"/>
</dbReference>
<protein>
    <submittedName>
        <fullName evidence="6">LysR family transcriptional regulator</fullName>
    </submittedName>
</protein>
<proteinExistence type="inferred from homology"/>
<dbReference type="InterPro" id="IPR050950">
    <property type="entry name" value="HTH-type_LysR_regulators"/>
</dbReference>
<evidence type="ECO:0000256" key="3">
    <source>
        <dbReference type="ARBA" id="ARBA00023125"/>
    </source>
</evidence>
<dbReference type="Proteomes" id="UP001604335">
    <property type="component" value="Unassembled WGS sequence"/>
</dbReference>
<evidence type="ECO:0000313" key="7">
    <source>
        <dbReference type="Proteomes" id="UP001604335"/>
    </source>
</evidence>
<comment type="similarity">
    <text evidence="1">Belongs to the LysR transcriptional regulatory family.</text>
</comment>
<dbReference type="SUPFAM" id="SSF53850">
    <property type="entry name" value="Periplasmic binding protein-like II"/>
    <property type="match status" value="1"/>
</dbReference>
<dbReference type="InterPro" id="IPR005119">
    <property type="entry name" value="LysR_subst-bd"/>
</dbReference>
<dbReference type="Gene3D" id="3.40.190.290">
    <property type="match status" value="1"/>
</dbReference>
<evidence type="ECO:0000259" key="5">
    <source>
        <dbReference type="PROSITE" id="PS50931"/>
    </source>
</evidence>
<dbReference type="CDD" id="cd05466">
    <property type="entry name" value="PBP2_LTTR_substrate"/>
    <property type="match status" value="1"/>
</dbReference>
<accession>A0ABW7C6H8</accession>
<reference evidence="7" key="1">
    <citation type="journal article" date="2024" name="Algal Res.">
        <title>Biochemical, toxicological and genomic investigation of a high-biomass producing Limnothrix strain isolated from Italian shallow drinking water reservoir.</title>
        <authorList>
            <person name="Simonazzi M."/>
            <person name="Shishido T.K."/>
            <person name="Delbaje E."/>
            <person name="Wahlsten M."/>
            <person name="Fewer D.P."/>
            <person name="Sivonen K."/>
            <person name="Pezzolesi L."/>
            <person name="Pistocchi R."/>
        </authorList>
    </citation>
    <scope>NUCLEOTIDE SEQUENCE [LARGE SCALE GENOMIC DNA]</scope>
    <source>
        <strain evidence="7">LRLZ20PSL1</strain>
    </source>
</reference>
<keyword evidence="2" id="KW-0805">Transcription regulation</keyword>
<dbReference type="PRINTS" id="PR00039">
    <property type="entry name" value="HTHLYSR"/>
</dbReference>
<dbReference type="InterPro" id="IPR036390">
    <property type="entry name" value="WH_DNA-bd_sf"/>
</dbReference>
<dbReference type="Gene3D" id="1.10.10.10">
    <property type="entry name" value="Winged helix-like DNA-binding domain superfamily/Winged helix DNA-binding domain"/>
    <property type="match status" value="1"/>
</dbReference>
<dbReference type="InterPro" id="IPR036388">
    <property type="entry name" value="WH-like_DNA-bd_sf"/>
</dbReference>
<dbReference type="PANTHER" id="PTHR30419">
    <property type="entry name" value="HTH-TYPE TRANSCRIPTIONAL REGULATOR YBHD"/>
    <property type="match status" value="1"/>
</dbReference>
<gene>
    <name evidence="6" type="ORF">VPK24_03760</name>
</gene>
<dbReference type="EMBL" id="JAZAQF010000021">
    <property type="protein sequence ID" value="MFG3816742.1"/>
    <property type="molecule type" value="Genomic_DNA"/>
</dbReference>
<organism evidence="6 7">
    <name type="scientific">Limnothrix redekei LRLZ20PSL1</name>
    <dbReference type="NCBI Taxonomy" id="3112953"/>
    <lineage>
        <taxon>Bacteria</taxon>
        <taxon>Bacillati</taxon>
        <taxon>Cyanobacteriota</taxon>
        <taxon>Cyanophyceae</taxon>
        <taxon>Pseudanabaenales</taxon>
        <taxon>Pseudanabaenaceae</taxon>
        <taxon>Limnothrix</taxon>
    </lineage>
</organism>
<dbReference type="Pfam" id="PF00126">
    <property type="entry name" value="HTH_1"/>
    <property type="match status" value="1"/>
</dbReference>
<comment type="caution">
    <text evidence="6">The sequence shown here is derived from an EMBL/GenBank/DDBJ whole genome shotgun (WGS) entry which is preliminary data.</text>
</comment>
<dbReference type="PANTHER" id="PTHR30419:SF8">
    <property type="entry name" value="NITROGEN ASSIMILATION TRANSCRIPTIONAL ACTIVATOR-RELATED"/>
    <property type="match status" value="1"/>
</dbReference>
<dbReference type="InterPro" id="IPR000847">
    <property type="entry name" value="LysR_HTH_N"/>
</dbReference>
<dbReference type="Pfam" id="PF03466">
    <property type="entry name" value="LysR_substrate"/>
    <property type="match status" value="1"/>
</dbReference>
<name>A0ABW7C6H8_9CYAN</name>
<dbReference type="RefSeq" id="WP_393010817.1">
    <property type="nucleotide sequence ID" value="NZ_JAZAQF010000021.1"/>
</dbReference>
<keyword evidence="7" id="KW-1185">Reference proteome</keyword>
<keyword evidence="4" id="KW-0804">Transcription</keyword>